<dbReference type="OrthoDB" id="9783652at2"/>
<evidence type="ECO:0000256" key="2">
    <source>
        <dbReference type="ARBA" id="ARBA00022475"/>
    </source>
</evidence>
<evidence type="ECO:0000256" key="9">
    <source>
        <dbReference type="SAM" id="Phobius"/>
    </source>
</evidence>
<protein>
    <submittedName>
        <fullName evidence="10">UDP-N-acetylmuramyl pentapeptide phosphotransferase/UDP-N-acetylglucosamine-1-phosphate transferase</fullName>
    </submittedName>
</protein>
<dbReference type="GO" id="GO:0016780">
    <property type="term" value="F:phosphotransferase activity, for other substituted phosphate groups"/>
    <property type="evidence" value="ECO:0007669"/>
    <property type="project" value="InterPro"/>
</dbReference>
<feature type="transmembrane region" description="Helical" evidence="9">
    <location>
        <begin position="283"/>
        <end position="304"/>
    </location>
</feature>
<dbReference type="GO" id="GO:0046872">
    <property type="term" value="F:metal ion binding"/>
    <property type="evidence" value="ECO:0007669"/>
    <property type="project" value="UniProtKB-KW"/>
</dbReference>
<feature type="transmembrane region" description="Helical" evidence="9">
    <location>
        <begin position="47"/>
        <end position="66"/>
    </location>
</feature>
<feature type="transmembrane region" description="Helical" evidence="9">
    <location>
        <begin position="6"/>
        <end position="26"/>
    </location>
</feature>
<feature type="transmembrane region" description="Helical" evidence="9">
    <location>
        <begin position="154"/>
        <end position="174"/>
    </location>
</feature>
<feature type="transmembrane region" description="Helical" evidence="9">
    <location>
        <begin position="180"/>
        <end position="197"/>
    </location>
</feature>
<feature type="transmembrane region" description="Helical" evidence="9">
    <location>
        <begin position="335"/>
        <end position="353"/>
    </location>
</feature>
<dbReference type="RefSeq" id="WP_109621106.1">
    <property type="nucleotide sequence ID" value="NZ_QGDO01000006.1"/>
</dbReference>
<feature type="transmembrane region" description="Helical" evidence="9">
    <location>
        <begin position="204"/>
        <end position="222"/>
    </location>
</feature>
<evidence type="ECO:0000256" key="8">
    <source>
        <dbReference type="SAM" id="MobiDB-lite"/>
    </source>
</evidence>
<evidence type="ECO:0000256" key="6">
    <source>
        <dbReference type="ARBA" id="ARBA00023136"/>
    </source>
</evidence>
<feature type="transmembrane region" description="Helical" evidence="9">
    <location>
        <begin position="125"/>
        <end position="142"/>
    </location>
</feature>
<feature type="transmembrane region" description="Helical" evidence="9">
    <location>
        <begin position="259"/>
        <end position="277"/>
    </location>
</feature>
<comment type="caution">
    <text evidence="10">The sequence shown here is derived from an EMBL/GenBank/DDBJ whole genome shotgun (WGS) entry which is preliminary data.</text>
</comment>
<sequence length="410" mass="45028">MNTIPTMLGFTVCVVLLSFVLTQVVIKQALKYNIVDKPRADRFHTKTTALMGGIAIMLAFICSLTFFNIVPVGWGVISFVMLSTTVYFLFNQQNKKAHIMAVITVLSSVISIIFLYPETYLDQEILWLLTGAEIIFLTGAFDDKSKAMEPKVKLFFQILVATIALVFVGPVGFLPAPLNYIFSLFWIVGLMNAYNMIDNMNGLSTGVACIGAFFIFGIAGFYYQMESWSMIALILGAVLLGFIPNNYPSAKIFMGDSGSMLLGFLIATISMKASWMATDSASWELALPIGLAAYPIFDVTLVSINRTRSGRPVYVGGKDHSSHLLVKYGFSPKNAVLIIYGIVALTASLTFMACIVTDIYAVFSLLTVIGVLLAVGLSLTKLHDQEYMPEGKKPKKETNSSSQRDKVLSR</sequence>
<feature type="transmembrane region" description="Helical" evidence="9">
    <location>
        <begin position="228"/>
        <end position="247"/>
    </location>
</feature>
<dbReference type="GO" id="GO:0009103">
    <property type="term" value="P:lipopolysaccharide biosynthetic process"/>
    <property type="evidence" value="ECO:0007669"/>
    <property type="project" value="TreeGrafter"/>
</dbReference>
<accession>A0A315Z5W6</accession>
<dbReference type="Pfam" id="PF00953">
    <property type="entry name" value="Glycos_transf_4"/>
    <property type="match status" value="1"/>
</dbReference>
<keyword evidence="4 9" id="KW-0812">Transmembrane</keyword>
<gene>
    <name evidence="10" type="ORF">BC781_106148</name>
</gene>
<feature type="binding site" evidence="7">
    <location>
        <position position="256"/>
    </location>
    <ligand>
        <name>Mg(2+)</name>
        <dbReference type="ChEBI" id="CHEBI:18420"/>
    </ligand>
</feature>
<dbReference type="GO" id="GO:0044038">
    <property type="term" value="P:cell wall macromolecule biosynthetic process"/>
    <property type="evidence" value="ECO:0007669"/>
    <property type="project" value="TreeGrafter"/>
</dbReference>
<dbReference type="CDD" id="cd06853">
    <property type="entry name" value="GT_WecA_like"/>
    <property type="match status" value="1"/>
</dbReference>
<dbReference type="InterPro" id="IPR000715">
    <property type="entry name" value="Glycosyl_transferase_4"/>
</dbReference>
<keyword evidence="11" id="KW-1185">Reference proteome</keyword>
<keyword evidence="3 10" id="KW-0808">Transferase</keyword>
<feature type="transmembrane region" description="Helical" evidence="9">
    <location>
        <begin position="72"/>
        <end position="90"/>
    </location>
</feature>
<evidence type="ECO:0000256" key="3">
    <source>
        <dbReference type="ARBA" id="ARBA00022679"/>
    </source>
</evidence>
<keyword evidence="5 9" id="KW-1133">Transmembrane helix</keyword>
<dbReference type="GO" id="GO:0005886">
    <property type="term" value="C:plasma membrane"/>
    <property type="evidence" value="ECO:0007669"/>
    <property type="project" value="UniProtKB-SubCell"/>
</dbReference>
<evidence type="ECO:0000256" key="4">
    <source>
        <dbReference type="ARBA" id="ARBA00022692"/>
    </source>
</evidence>
<keyword evidence="7" id="KW-0479">Metal-binding</keyword>
<evidence type="ECO:0000313" key="10">
    <source>
        <dbReference type="EMBL" id="PWJ39247.1"/>
    </source>
</evidence>
<keyword evidence="6 9" id="KW-0472">Membrane</keyword>
<keyword evidence="7" id="KW-0460">Magnesium</keyword>
<evidence type="ECO:0000256" key="5">
    <source>
        <dbReference type="ARBA" id="ARBA00022989"/>
    </source>
</evidence>
<organism evidence="10 11">
    <name type="scientific">Sediminitomix flava</name>
    <dbReference type="NCBI Taxonomy" id="379075"/>
    <lineage>
        <taxon>Bacteria</taxon>
        <taxon>Pseudomonadati</taxon>
        <taxon>Bacteroidota</taxon>
        <taxon>Cytophagia</taxon>
        <taxon>Cytophagales</taxon>
        <taxon>Flammeovirgaceae</taxon>
        <taxon>Sediminitomix</taxon>
    </lineage>
</organism>
<feature type="transmembrane region" description="Helical" evidence="9">
    <location>
        <begin position="359"/>
        <end position="379"/>
    </location>
</feature>
<evidence type="ECO:0000256" key="7">
    <source>
        <dbReference type="PIRSR" id="PIRSR600715-1"/>
    </source>
</evidence>
<dbReference type="EMBL" id="QGDO01000006">
    <property type="protein sequence ID" value="PWJ39247.1"/>
    <property type="molecule type" value="Genomic_DNA"/>
</dbReference>
<comment type="cofactor">
    <cofactor evidence="7">
        <name>Mg(2+)</name>
        <dbReference type="ChEBI" id="CHEBI:18420"/>
    </cofactor>
</comment>
<reference evidence="10 11" key="1">
    <citation type="submission" date="2018-03" db="EMBL/GenBank/DDBJ databases">
        <title>Genomic Encyclopedia of Archaeal and Bacterial Type Strains, Phase II (KMG-II): from individual species to whole genera.</title>
        <authorList>
            <person name="Goeker M."/>
        </authorList>
    </citation>
    <scope>NUCLEOTIDE SEQUENCE [LARGE SCALE GENOMIC DNA]</scope>
    <source>
        <strain evidence="10 11">DSM 28229</strain>
    </source>
</reference>
<name>A0A315Z5W6_SEDFL</name>
<evidence type="ECO:0000313" key="11">
    <source>
        <dbReference type="Proteomes" id="UP000245535"/>
    </source>
</evidence>
<evidence type="ECO:0000256" key="1">
    <source>
        <dbReference type="ARBA" id="ARBA00004651"/>
    </source>
</evidence>
<dbReference type="PANTHER" id="PTHR22926">
    <property type="entry name" value="PHOSPHO-N-ACETYLMURAMOYL-PENTAPEPTIDE-TRANSFERASE"/>
    <property type="match status" value="1"/>
</dbReference>
<dbReference type="Proteomes" id="UP000245535">
    <property type="component" value="Unassembled WGS sequence"/>
</dbReference>
<dbReference type="AlphaFoldDB" id="A0A315Z5W6"/>
<feature type="transmembrane region" description="Helical" evidence="9">
    <location>
        <begin position="97"/>
        <end position="119"/>
    </location>
</feature>
<feature type="region of interest" description="Disordered" evidence="8">
    <location>
        <begin position="388"/>
        <end position="410"/>
    </location>
</feature>
<comment type="subcellular location">
    <subcellularLocation>
        <location evidence="1">Cell membrane</location>
        <topology evidence="1">Multi-pass membrane protein</topology>
    </subcellularLocation>
</comment>
<dbReference type="PANTHER" id="PTHR22926:SF3">
    <property type="entry name" value="UNDECAPRENYL-PHOSPHATE ALPHA-N-ACETYLGLUCOSAMINYL 1-PHOSPHATE TRANSFERASE"/>
    <property type="match status" value="1"/>
</dbReference>
<keyword evidence="2" id="KW-1003">Cell membrane</keyword>
<proteinExistence type="predicted"/>
<feature type="binding site" evidence="7">
    <location>
        <position position="195"/>
    </location>
    <ligand>
        <name>Mg(2+)</name>
        <dbReference type="ChEBI" id="CHEBI:18420"/>
    </ligand>
</feature>
<dbReference type="GO" id="GO:0071555">
    <property type="term" value="P:cell wall organization"/>
    <property type="evidence" value="ECO:0007669"/>
    <property type="project" value="TreeGrafter"/>
</dbReference>